<dbReference type="InterPro" id="IPR000524">
    <property type="entry name" value="Tscrpt_reg_HTH_GntR"/>
</dbReference>
<dbReference type="InterPro" id="IPR036390">
    <property type="entry name" value="WH_DNA-bd_sf"/>
</dbReference>
<dbReference type="Gene3D" id="3.40.1410.10">
    <property type="entry name" value="Chorismate lyase-like"/>
    <property type="match status" value="1"/>
</dbReference>
<keyword evidence="6" id="KW-1185">Reference proteome</keyword>
<proteinExistence type="predicted"/>
<dbReference type="STRING" id="667676.SAMN05192539_10698"/>
<dbReference type="EMBL" id="FNYE01000069">
    <property type="protein sequence ID" value="SEK13479.1"/>
    <property type="molecule type" value="Genomic_DNA"/>
</dbReference>
<dbReference type="CDD" id="cd07377">
    <property type="entry name" value="WHTH_GntR"/>
    <property type="match status" value="1"/>
</dbReference>
<dbReference type="InterPro" id="IPR011663">
    <property type="entry name" value="UTRA"/>
</dbReference>
<dbReference type="Pfam" id="PF00392">
    <property type="entry name" value="GntR"/>
    <property type="match status" value="1"/>
</dbReference>
<dbReference type="SUPFAM" id="SSF46785">
    <property type="entry name" value="Winged helix' DNA-binding domain"/>
    <property type="match status" value="1"/>
</dbReference>
<accession>A0A1H7EHT3</accession>
<dbReference type="SMART" id="SM00345">
    <property type="entry name" value="HTH_GNTR"/>
    <property type="match status" value="1"/>
</dbReference>
<organism evidence="5 6">
    <name type="scientific">Paraburkholderia diazotrophica</name>
    <dbReference type="NCBI Taxonomy" id="667676"/>
    <lineage>
        <taxon>Bacteria</taxon>
        <taxon>Pseudomonadati</taxon>
        <taxon>Pseudomonadota</taxon>
        <taxon>Betaproteobacteria</taxon>
        <taxon>Burkholderiales</taxon>
        <taxon>Burkholderiaceae</taxon>
        <taxon>Paraburkholderia</taxon>
    </lineage>
</organism>
<dbReference type="InterPro" id="IPR050679">
    <property type="entry name" value="Bact_HTH_transcr_reg"/>
</dbReference>
<dbReference type="InterPro" id="IPR036388">
    <property type="entry name" value="WH-like_DNA-bd_sf"/>
</dbReference>
<reference evidence="6" key="1">
    <citation type="submission" date="2016-10" db="EMBL/GenBank/DDBJ databases">
        <authorList>
            <person name="Varghese N."/>
            <person name="Submissions S."/>
        </authorList>
    </citation>
    <scope>NUCLEOTIDE SEQUENCE [LARGE SCALE GENOMIC DNA]</scope>
    <source>
        <strain evidence="6">LMG 26031</strain>
    </source>
</reference>
<keyword evidence="3" id="KW-0804">Transcription</keyword>
<dbReference type="Proteomes" id="UP000198866">
    <property type="component" value="Unassembled WGS sequence"/>
</dbReference>
<protein>
    <submittedName>
        <fullName evidence="5">DNA-binding transcriptional regulator, GntR family</fullName>
    </submittedName>
</protein>
<dbReference type="GO" id="GO:0045892">
    <property type="term" value="P:negative regulation of DNA-templated transcription"/>
    <property type="evidence" value="ECO:0007669"/>
    <property type="project" value="TreeGrafter"/>
</dbReference>
<dbReference type="PANTHER" id="PTHR44846:SF1">
    <property type="entry name" value="MANNOSYL-D-GLYCERATE TRANSPORT_METABOLISM SYSTEM REPRESSOR MNGR-RELATED"/>
    <property type="match status" value="1"/>
</dbReference>
<evidence type="ECO:0000256" key="1">
    <source>
        <dbReference type="ARBA" id="ARBA00023015"/>
    </source>
</evidence>
<dbReference type="PROSITE" id="PS50949">
    <property type="entry name" value="HTH_GNTR"/>
    <property type="match status" value="1"/>
</dbReference>
<dbReference type="SUPFAM" id="SSF64288">
    <property type="entry name" value="Chorismate lyase-like"/>
    <property type="match status" value="1"/>
</dbReference>
<keyword evidence="2 5" id="KW-0238">DNA-binding</keyword>
<evidence type="ECO:0000256" key="2">
    <source>
        <dbReference type="ARBA" id="ARBA00023125"/>
    </source>
</evidence>
<dbReference type="Pfam" id="PF07702">
    <property type="entry name" value="UTRA"/>
    <property type="match status" value="1"/>
</dbReference>
<dbReference type="AlphaFoldDB" id="A0A1H7EHT3"/>
<dbReference type="PANTHER" id="PTHR44846">
    <property type="entry name" value="MANNOSYL-D-GLYCERATE TRANSPORT/METABOLISM SYSTEM REPRESSOR MNGR-RELATED"/>
    <property type="match status" value="1"/>
</dbReference>
<keyword evidence="1" id="KW-0805">Transcription regulation</keyword>
<name>A0A1H7EHT3_9BURK</name>
<evidence type="ECO:0000313" key="6">
    <source>
        <dbReference type="Proteomes" id="UP000198866"/>
    </source>
</evidence>
<dbReference type="InterPro" id="IPR028978">
    <property type="entry name" value="Chorismate_lyase_/UTRA_dom_sf"/>
</dbReference>
<evidence type="ECO:0000256" key="3">
    <source>
        <dbReference type="ARBA" id="ARBA00023163"/>
    </source>
</evidence>
<dbReference type="GO" id="GO:0003700">
    <property type="term" value="F:DNA-binding transcription factor activity"/>
    <property type="evidence" value="ECO:0007669"/>
    <property type="project" value="InterPro"/>
</dbReference>
<dbReference type="Gene3D" id="1.10.10.10">
    <property type="entry name" value="Winged helix-like DNA-binding domain superfamily/Winged helix DNA-binding domain"/>
    <property type="match status" value="1"/>
</dbReference>
<gene>
    <name evidence="5" type="ORF">SAMN05192539_10698</name>
</gene>
<sequence>MIVASNWRLSYGALERICYKHRSSWETLIPMNKISLPNNGSSLHEIVREEISRRIAAGVYKPGDAITSTAQLVAEFGVSSTTVKRALRDLRCAGLLTSMPGKGTFVKHRCRFIQELDVCMSSSLDNARWLDFQTKIELVSISRERVSNSTLSIFDPQDKVLVCIRKVIYADEVPIMYDSSFLPVNISDEIIDEFSECFIIDALRRHNVDVKDISLIIDSAPASREAQQVFQAPNGYPTLRRLYKSNNSTLSVFGVVESPFDRLACRIGFVSSQFSKIDKKK</sequence>
<feature type="domain" description="HTH gntR-type" evidence="4">
    <location>
        <begin position="41"/>
        <end position="109"/>
    </location>
</feature>
<dbReference type="GO" id="GO:0003677">
    <property type="term" value="F:DNA binding"/>
    <property type="evidence" value="ECO:0007669"/>
    <property type="project" value="UniProtKB-KW"/>
</dbReference>
<evidence type="ECO:0000259" key="4">
    <source>
        <dbReference type="PROSITE" id="PS50949"/>
    </source>
</evidence>
<evidence type="ECO:0000313" key="5">
    <source>
        <dbReference type="EMBL" id="SEK13479.1"/>
    </source>
</evidence>